<dbReference type="AlphaFoldDB" id="A0A1Y1VV50"/>
<gene>
    <name evidence="1" type="ORF">BCR32DRAFT_306256</name>
</gene>
<evidence type="ECO:0000313" key="2">
    <source>
        <dbReference type="Proteomes" id="UP000193944"/>
    </source>
</evidence>
<comment type="caution">
    <text evidence="1">The sequence shown here is derived from an EMBL/GenBank/DDBJ whole genome shotgun (WGS) entry which is preliminary data.</text>
</comment>
<organism evidence="1 2">
    <name type="scientific">Anaeromyces robustus</name>
    <dbReference type="NCBI Taxonomy" id="1754192"/>
    <lineage>
        <taxon>Eukaryota</taxon>
        <taxon>Fungi</taxon>
        <taxon>Fungi incertae sedis</taxon>
        <taxon>Chytridiomycota</taxon>
        <taxon>Chytridiomycota incertae sedis</taxon>
        <taxon>Neocallimastigomycetes</taxon>
        <taxon>Neocallimastigales</taxon>
        <taxon>Neocallimastigaceae</taxon>
        <taxon>Anaeromyces</taxon>
    </lineage>
</organism>
<dbReference type="Proteomes" id="UP000193944">
    <property type="component" value="Unassembled WGS sequence"/>
</dbReference>
<keyword evidence="2" id="KW-1185">Reference proteome</keyword>
<evidence type="ECO:0000313" key="1">
    <source>
        <dbReference type="EMBL" id="ORX65169.1"/>
    </source>
</evidence>
<reference evidence="1 2" key="2">
    <citation type="submission" date="2016-08" db="EMBL/GenBank/DDBJ databases">
        <title>Pervasive Adenine N6-methylation of Active Genes in Fungi.</title>
        <authorList>
            <consortium name="DOE Joint Genome Institute"/>
            <person name="Mondo S.J."/>
            <person name="Dannebaum R.O."/>
            <person name="Kuo R.C."/>
            <person name="Labutti K."/>
            <person name="Haridas S."/>
            <person name="Kuo A."/>
            <person name="Salamov A."/>
            <person name="Ahrendt S.R."/>
            <person name="Lipzen A."/>
            <person name="Sullivan W."/>
            <person name="Andreopoulos W.B."/>
            <person name="Clum A."/>
            <person name="Lindquist E."/>
            <person name="Daum C."/>
            <person name="Ramamoorthy G.K."/>
            <person name="Gryganskyi A."/>
            <person name="Culley D."/>
            <person name="Magnuson J.K."/>
            <person name="James T.Y."/>
            <person name="O'Malley M.A."/>
            <person name="Stajich J.E."/>
            <person name="Spatafora J.W."/>
            <person name="Visel A."/>
            <person name="Grigoriev I.V."/>
        </authorList>
    </citation>
    <scope>NUCLEOTIDE SEQUENCE [LARGE SCALE GENOMIC DNA]</scope>
    <source>
        <strain evidence="1 2">S4</strain>
    </source>
</reference>
<dbReference type="InterPro" id="IPR029063">
    <property type="entry name" value="SAM-dependent_MTases_sf"/>
</dbReference>
<proteinExistence type="predicted"/>
<evidence type="ECO:0008006" key="3">
    <source>
        <dbReference type="Google" id="ProtNLM"/>
    </source>
</evidence>
<accession>A0A1Y1VV50</accession>
<dbReference type="EMBL" id="MCFG01000474">
    <property type="protein sequence ID" value="ORX65169.1"/>
    <property type="molecule type" value="Genomic_DNA"/>
</dbReference>
<name>A0A1Y1VV50_9FUNG</name>
<reference evidence="1 2" key="1">
    <citation type="submission" date="2016-08" db="EMBL/GenBank/DDBJ databases">
        <title>A Parts List for Fungal Cellulosomes Revealed by Comparative Genomics.</title>
        <authorList>
            <consortium name="DOE Joint Genome Institute"/>
            <person name="Haitjema C.H."/>
            <person name="Gilmore S.P."/>
            <person name="Henske J.K."/>
            <person name="Solomon K.V."/>
            <person name="De Groot R."/>
            <person name="Kuo A."/>
            <person name="Mondo S.J."/>
            <person name="Salamov A.A."/>
            <person name="Labutti K."/>
            <person name="Zhao Z."/>
            <person name="Chiniquy J."/>
            <person name="Barry K."/>
            <person name="Brewer H.M."/>
            <person name="Purvine S.O."/>
            <person name="Wright A.T."/>
            <person name="Boxma B."/>
            <person name="Van Alen T."/>
            <person name="Hackstein J.H."/>
            <person name="Baker S.E."/>
            <person name="Grigoriev I.V."/>
            <person name="O'Malley M.A."/>
        </authorList>
    </citation>
    <scope>NUCLEOTIDE SEQUENCE [LARGE SCALE GENOMIC DNA]</scope>
    <source>
        <strain evidence="1 2">S4</strain>
    </source>
</reference>
<sequence>MVIEIDILKNILTNIFTDISIINVDNIELEFRLKKHYRNKELIKNFINKHKQHFTIYEYSDFIVKEKNIIYRKRNNKIINKELVNFINIIPFKIVLSIEHDIDNFPNNNNIQEFKHIRYSLFRDYYRIDITDDKQFEIEILNFDINLIDKIIDSIIDILNYFDVIDINTYLNNFNFQKPITPFIDDLLEINKGFYITNKIDGIRKLLIITSNALYSYDNIMTKISNCNSNDIIICDCEFYNNSYYCFDIIYFNKDLRKYKYKKRIEYFSKLPEFLVDNILIKKNIQLIYNVKDILNYIKKNNNLILIDGFILTYKNSNYFDNLVYKIKYSYKNTIDVFIKNGQCYQQDIDGLSLIPNIIYDKKYNNKLIEVLLKSVNNKYYGISIKERSDKVKPNFKYTINSIISAINYGLDTNIFTNNSSLLLRRCHNFFKQKILSNCINEIENPTLIDIGSGNGADIGKWIGFKKITIIEKNKDKINIINNRLRNNYNYLSNKIKILNIDFLNYDDISTNYITSFFMLNDIKDKNILNNFIKIMCNKSLNKCFIIFLDYDKITSNIYTKGIKLIKYNEYTETTIYNKQFIKYIDYHISGTYLINLLISLNKQPVIKPLDNFDILLPTQKLYNSYFSLLIF</sequence>
<protein>
    <recommendedName>
        <fullName evidence="3">Methyltransferase domain-containing protein</fullName>
    </recommendedName>
</protein>
<dbReference type="SUPFAM" id="SSF56091">
    <property type="entry name" value="DNA ligase/mRNA capping enzyme, catalytic domain"/>
    <property type="match status" value="1"/>
</dbReference>
<dbReference type="OrthoDB" id="2138999at2759"/>
<dbReference type="SUPFAM" id="SSF53335">
    <property type="entry name" value="S-adenosyl-L-methionine-dependent methyltransferases"/>
    <property type="match status" value="1"/>
</dbReference>